<keyword evidence="4" id="KW-1185">Reference proteome</keyword>
<evidence type="ECO:0000256" key="2">
    <source>
        <dbReference type="SAM" id="Phobius"/>
    </source>
</evidence>
<comment type="caution">
    <text evidence="3">The sequence shown here is derived from an EMBL/GenBank/DDBJ whole genome shotgun (WGS) entry which is preliminary data.</text>
</comment>
<dbReference type="EMBL" id="JBHTCF010000006">
    <property type="protein sequence ID" value="MFC7305931.1"/>
    <property type="molecule type" value="Genomic_DNA"/>
</dbReference>
<dbReference type="RefSeq" id="WP_381831291.1">
    <property type="nucleotide sequence ID" value="NZ_JBHTCF010000006.1"/>
</dbReference>
<evidence type="ECO:0000313" key="4">
    <source>
        <dbReference type="Proteomes" id="UP001596523"/>
    </source>
</evidence>
<proteinExistence type="predicted"/>
<accession>A0ABW2JK36</accession>
<keyword evidence="2" id="KW-1133">Transmembrane helix</keyword>
<name>A0ABW2JK36_9ACTN</name>
<feature type="region of interest" description="Disordered" evidence="1">
    <location>
        <begin position="175"/>
        <end position="200"/>
    </location>
</feature>
<gene>
    <name evidence="3" type="ORF">ACFQVC_17105</name>
</gene>
<reference evidence="4" key="1">
    <citation type="journal article" date="2019" name="Int. J. Syst. Evol. Microbiol.">
        <title>The Global Catalogue of Microorganisms (GCM) 10K type strain sequencing project: providing services to taxonomists for standard genome sequencing and annotation.</title>
        <authorList>
            <consortium name="The Broad Institute Genomics Platform"/>
            <consortium name="The Broad Institute Genome Sequencing Center for Infectious Disease"/>
            <person name="Wu L."/>
            <person name="Ma J."/>
        </authorList>
    </citation>
    <scope>NUCLEOTIDE SEQUENCE [LARGE SCALE GENOMIC DNA]</scope>
    <source>
        <strain evidence="4">SYNS20</strain>
    </source>
</reference>
<dbReference type="Proteomes" id="UP001596523">
    <property type="component" value="Unassembled WGS sequence"/>
</dbReference>
<keyword evidence="2" id="KW-0812">Transmembrane</keyword>
<evidence type="ECO:0000313" key="3">
    <source>
        <dbReference type="EMBL" id="MFC7305931.1"/>
    </source>
</evidence>
<evidence type="ECO:0008006" key="5">
    <source>
        <dbReference type="Google" id="ProtNLM"/>
    </source>
</evidence>
<evidence type="ECO:0000256" key="1">
    <source>
        <dbReference type="SAM" id="MobiDB-lite"/>
    </source>
</evidence>
<sequence>MLLITAPQLGDLGDLLGTGAQLVTIAAVLLGALTTHLTNSFMERSRHKRELQTRWDVKKLEAYEGYIDRIRASVFLAVQLYEHREGLRESTHSEAEMLAGILEASRLRGRAFERIMLLGGDDVVEAAHSLNAVSLKVDWQATGKITGTLEDWRERNRATFRAINEFHDTARADLGVSGSVSGEQHPERDLLLPPARQAEN</sequence>
<protein>
    <recommendedName>
        <fullName evidence="5">SLATT domain-containing protein</fullName>
    </recommendedName>
</protein>
<keyword evidence="2" id="KW-0472">Membrane</keyword>
<feature type="transmembrane region" description="Helical" evidence="2">
    <location>
        <begin position="20"/>
        <end position="39"/>
    </location>
</feature>
<organism evidence="3 4">
    <name type="scientific">Streptomyces monticola</name>
    <dbReference type="NCBI Taxonomy" id="2666263"/>
    <lineage>
        <taxon>Bacteria</taxon>
        <taxon>Bacillati</taxon>
        <taxon>Actinomycetota</taxon>
        <taxon>Actinomycetes</taxon>
        <taxon>Kitasatosporales</taxon>
        <taxon>Streptomycetaceae</taxon>
        <taxon>Streptomyces</taxon>
    </lineage>
</organism>